<evidence type="ECO:0000259" key="4">
    <source>
        <dbReference type="PROSITE" id="PS50893"/>
    </source>
</evidence>
<feature type="domain" description="ABC transporter" evidence="4">
    <location>
        <begin position="13"/>
        <end position="255"/>
    </location>
</feature>
<dbReference type="PROSITE" id="PS00211">
    <property type="entry name" value="ABC_TRANSPORTER_1"/>
    <property type="match status" value="1"/>
</dbReference>
<dbReference type="SMART" id="SM00382">
    <property type="entry name" value="AAA"/>
    <property type="match status" value="1"/>
</dbReference>
<dbReference type="PANTHER" id="PTHR42788:SF13">
    <property type="entry name" value="ALIPHATIC SULFONATES IMPORT ATP-BINDING PROTEIN SSUB"/>
    <property type="match status" value="1"/>
</dbReference>
<evidence type="ECO:0000256" key="3">
    <source>
        <dbReference type="ARBA" id="ARBA00022840"/>
    </source>
</evidence>
<sequence length="455" mass="50761">MANFNIHAGETLLEARSVKKIYDMDGKRPRGVNPPVVLEDIDLKINAGEFVALLGPSGSGKSTLLRILAGLLRPTEGQVLFKGMPQHGPNPHLSIVFQTFALFPWLTVLQNVELGLEAQEVPPTQRMRRSLAAIDTIGLDGFEDAYPKELSGGMRQRVGFARALVVEPELLFMDEPFSALDVLTAANLRKELLSLWREHKIPTRTILMVTHNIDDAVLMADRIVVLGANPGAIRIELPGLPIEQRDANNDNYTKMVDLIYRIMTSPRADISTLMPQKTSGKLAPTKPQPYQVLPHVAISDVTGLIELVHAKGDREDLYQLGRDLQLEVDDLLPLVDAAHILGFAEAQEGDLILTETGKRFAEAGVLEEKDLFRQQAIKSVTMLRHIVRALAREPGHTLPEERFLSELHEHFSDDESWSQLETAINWGRYAELFSYQEERGVFRLEEPETVAALVS</sequence>
<evidence type="ECO:0000256" key="1">
    <source>
        <dbReference type="ARBA" id="ARBA00022448"/>
    </source>
</evidence>
<evidence type="ECO:0000313" key="5">
    <source>
        <dbReference type="EMBL" id="GLV53630.1"/>
    </source>
</evidence>
<gene>
    <name evidence="5" type="ORF">KDH_04820</name>
</gene>
<dbReference type="InterPro" id="IPR050166">
    <property type="entry name" value="ABC_transporter_ATP-bind"/>
</dbReference>
<evidence type="ECO:0000256" key="2">
    <source>
        <dbReference type="ARBA" id="ARBA00022741"/>
    </source>
</evidence>
<dbReference type="InterPro" id="IPR018632">
    <property type="entry name" value="AAA-associated_dom_C"/>
</dbReference>
<name>A0ABQ6FHR7_9CHLR</name>
<dbReference type="InterPro" id="IPR017871">
    <property type="entry name" value="ABC_transporter-like_CS"/>
</dbReference>
<organism evidence="5 6">
    <name type="scientific">Dictyobacter halimunensis</name>
    <dbReference type="NCBI Taxonomy" id="3026934"/>
    <lineage>
        <taxon>Bacteria</taxon>
        <taxon>Bacillati</taxon>
        <taxon>Chloroflexota</taxon>
        <taxon>Ktedonobacteria</taxon>
        <taxon>Ktedonobacterales</taxon>
        <taxon>Dictyobacteraceae</taxon>
        <taxon>Dictyobacter</taxon>
    </lineage>
</organism>
<dbReference type="Gene3D" id="3.40.50.300">
    <property type="entry name" value="P-loop containing nucleotide triphosphate hydrolases"/>
    <property type="match status" value="1"/>
</dbReference>
<dbReference type="PANTHER" id="PTHR42788">
    <property type="entry name" value="TAURINE IMPORT ATP-BINDING PROTEIN-RELATED"/>
    <property type="match status" value="1"/>
</dbReference>
<dbReference type="SUPFAM" id="SSF52540">
    <property type="entry name" value="P-loop containing nucleoside triphosphate hydrolases"/>
    <property type="match status" value="1"/>
</dbReference>
<dbReference type="CDD" id="cd03293">
    <property type="entry name" value="ABC_NrtD_SsuB_transporters"/>
    <property type="match status" value="1"/>
</dbReference>
<keyword evidence="6" id="KW-1185">Reference proteome</keyword>
<dbReference type="RefSeq" id="WP_338247342.1">
    <property type="nucleotide sequence ID" value="NZ_BSRI01000001.1"/>
</dbReference>
<dbReference type="Pfam" id="PF00005">
    <property type="entry name" value="ABC_tran"/>
    <property type="match status" value="1"/>
</dbReference>
<reference evidence="5 6" key="1">
    <citation type="submission" date="2023-02" db="EMBL/GenBank/DDBJ databases">
        <title>Dictyobacter halimunensis sp. nov., a new member of the class Ktedonobacteria from forest soil in a geothermal area.</title>
        <authorList>
            <person name="Rachmania M.K."/>
            <person name="Ningsih F."/>
            <person name="Sakai Y."/>
            <person name="Yabe S."/>
            <person name="Yokota A."/>
            <person name="Sjamsuridzal W."/>
        </authorList>
    </citation>
    <scope>NUCLEOTIDE SEQUENCE [LARGE SCALE GENOMIC DNA]</scope>
    <source>
        <strain evidence="5 6">S3.2.2.5</strain>
    </source>
</reference>
<keyword evidence="3 5" id="KW-0067">ATP-binding</keyword>
<keyword evidence="1" id="KW-0813">Transport</keyword>
<dbReference type="InterPro" id="IPR027417">
    <property type="entry name" value="P-loop_NTPase"/>
</dbReference>
<dbReference type="EMBL" id="BSRI01000001">
    <property type="protein sequence ID" value="GLV53630.1"/>
    <property type="molecule type" value="Genomic_DNA"/>
</dbReference>
<accession>A0ABQ6FHR7</accession>
<keyword evidence="2" id="KW-0547">Nucleotide-binding</keyword>
<dbReference type="InterPro" id="IPR003439">
    <property type="entry name" value="ABC_transporter-like_ATP-bd"/>
</dbReference>
<evidence type="ECO:0000313" key="6">
    <source>
        <dbReference type="Proteomes" id="UP001344906"/>
    </source>
</evidence>
<dbReference type="InterPro" id="IPR003593">
    <property type="entry name" value="AAA+_ATPase"/>
</dbReference>
<dbReference type="Proteomes" id="UP001344906">
    <property type="component" value="Unassembled WGS sequence"/>
</dbReference>
<proteinExistence type="predicted"/>
<dbReference type="Pfam" id="PF09821">
    <property type="entry name" value="AAA_assoc_C"/>
    <property type="match status" value="1"/>
</dbReference>
<dbReference type="PROSITE" id="PS50893">
    <property type="entry name" value="ABC_TRANSPORTER_2"/>
    <property type="match status" value="1"/>
</dbReference>
<dbReference type="GO" id="GO:0005524">
    <property type="term" value="F:ATP binding"/>
    <property type="evidence" value="ECO:0007669"/>
    <property type="project" value="UniProtKB-KW"/>
</dbReference>
<protein>
    <submittedName>
        <fullName evidence="5">ABC transporter ATP-binding protein</fullName>
    </submittedName>
</protein>
<comment type="caution">
    <text evidence="5">The sequence shown here is derived from an EMBL/GenBank/DDBJ whole genome shotgun (WGS) entry which is preliminary data.</text>
</comment>